<evidence type="ECO:0000313" key="2">
    <source>
        <dbReference type="Proteomes" id="UP001205486"/>
    </source>
</evidence>
<protein>
    <submittedName>
        <fullName evidence="1">Plasmid maintenance system killer protein</fullName>
    </submittedName>
</protein>
<sequence>MNRPSFRLHPLRGNRKGQWAVTVRANWRIVFGFDGGNAIDVDFTDYH</sequence>
<dbReference type="Proteomes" id="UP001205486">
    <property type="component" value="Unassembled WGS sequence"/>
</dbReference>
<comment type="caution">
    <text evidence="1">The sequence shown here is derived from an EMBL/GenBank/DDBJ whole genome shotgun (WGS) entry which is preliminary data.</text>
</comment>
<reference evidence="1" key="1">
    <citation type="submission" date="2022-03" db="EMBL/GenBank/DDBJ databases">
        <title>Interactions between chemoautotrophic and heterotrophic bacteria.</title>
        <authorList>
            <person name="Santoro A."/>
        </authorList>
    </citation>
    <scope>NUCLEOTIDE SEQUENCE</scope>
    <source>
        <strain evidence="1">Nb-106</strain>
    </source>
</reference>
<organism evidence="1 2">
    <name type="scientific">Nitrobacter winogradskyi</name>
    <name type="common">Nitrobacter agilis</name>
    <dbReference type="NCBI Taxonomy" id="913"/>
    <lineage>
        <taxon>Bacteria</taxon>
        <taxon>Pseudomonadati</taxon>
        <taxon>Pseudomonadota</taxon>
        <taxon>Alphaproteobacteria</taxon>
        <taxon>Hyphomicrobiales</taxon>
        <taxon>Nitrobacteraceae</taxon>
        <taxon>Nitrobacter</taxon>
    </lineage>
</organism>
<proteinExistence type="predicted"/>
<name>A0ACC6ANA1_NITWI</name>
<evidence type="ECO:0000313" key="1">
    <source>
        <dbReference type="EMBL" id="MCP2000889.1"/>
    </source>
</evidence>
<accession>A0ACC6ANA1</accession>
<keyword evidence="2" id="KW-1185">Reference proteome</keyword>
<dbReference type="EMBL" id="JALJZS010000002">
    <property type="protein sequence ID" value="MCP2000889.1"/>
    <property type="molecule type" value="Genomic_DNA"/>
</dbReference>
<gene>
    <name evidence="1" type="ORF">J2S34_003337</name>
</gene>